<dbReference type="Proteomes" id="UP000831536">
    <property type="component" value="Segment"/>
</dbReference>
<gene>
    <name evidence="1" type="ORF">EM_206</name>
</gene>
<organism evidence="1 2">
    <name type="scientific">Pseudomonas phage EM</name>
    <dbReference type="NCBI Taxonomy" id="2936914"/>
    <lineage>
        <taxon>Viruses</taxon>
        <taxon>Duplodnaviria</taxon>
        <taxon>Heunggongvirae</taxon>
        <taxon>Uroviricota</taxon>
        <taxon>Caudoviricetes</taxon>
        <taxon>Vandenendeviridae</taxon>
        <taxon>Skurskavirinae</taxon>
        <taxon>Baldwinvirus</taxon>
        <taxon>Baldwinvirus EM</taxon>
    </lineage>
</organism>
<protein>
    <submittedName>
        <fullName evidence="1">Uncharacterized protein</fullName>
    </submittedName>
</protein>
<name>A0AAE9KUA7_9CAUD</name>
<evidence type="ECO:0000313" key="2">
    <source>
        <dbReference type="Proteomes" id="UP000831536"/>
    </source>
</evidence>
<evidence type="ECO:0000313" key="1">
    <source>
        <dbReference type="EMBL" id="UPW35991.1"/>
    </source>
</evidence>
<accession>A0AAE9KUA7</accession>
<reference evidence="1" key="1">
    <citation type="journal article" date="2022" name="J. Appl. Microbiol.">
        <title>Bacteriophage-Antibiotic Combinations Against Multidrug-Resistant Pseudomonas aeruginosa.</title>
        <authorList>
            <person name="Holger D."/>
            <person name="Lev K.L."/>
            <person name="Kebriaei R."/>
            <person name="Morrisette T."/>
            <person name="Shah R."/>
            <person name="Alexander J."/>
            <person name="Lehman S.M."/>
            <person name="Rybak M.J."/>
        </authorList>
    </citation>
    <scope>NUCLEOTIDE SEQUENCE</scope>
</reference>
<dbReference type="EMBL" id="ON169972">
    <property type="protein sequence ID" value="UPW35991.1"/>
    <property type="molecule type" value="Genomic_DNA"/>
</dbReference>
<keyword evidence="2" id="KW-1185">Reference proteome</keyword>
<sequence>MLKPRGFRWVMVGLFDRVTIQLPLSCWNATCNVDVTRVYLCHAGVTMFHVNTLESSAFADRTKPAQGGL</sequence>
<proteinExistence type="predicted"/>